<organism evidence="2 3">
    <name type="scientific">Sousa chinensis</name>
    <name type="common">Indo-pacific humpbacked dolphin</name>
    <name type="synonym">Steno chinensis</name>
    <dbReference type="NCBI Taxonomy" id="103600"/>
    <lineage>
        <taxon>Eukaryota</taxon>
        <taxon>Metazoa</taxon>
        <taxon>Chordata</taxon>
        <taxon>Craniata</taxon>
        <taxon>Vertebrata</taxon>
        <taxon>Euteleostomi</taxon>
        <taxon>Mammalia</taxon>
        <taxon>Eutheria</taxon>
        <taxon>Laurasiatheria</taxon>
        <taxon>Artiodactyla</taxon>
        <taxon>Whippomorpha</taxon>
        <taxon>Cetacea</taxon>
        <taxon>Odontoceti</taxon>
        <taxon>Delphinidae</taxon>
        <taxon>Sousa</taxon>
    </lineage>
</organism>
<dbReference type="Proteomes" id="UP000295264">
    <property type="component" value="Unassembled WGS sequence"/>
</dbReference>
<feature type="non-terminal residue" evidence="2">
    <location>
        <position position="1"/>
    </location>
</feature>
<keyword evidence="3" id="KW-1185">Reference proteome</keyword>
<evidence type="ECO:0000256" key="1">
    <source>
        <dbReference type="SAM" id="MobiDB-lite"/>
    </source>
</evidence>
<comment type="caution">
    <text evidence="2">The sequence shown here is derived from an EMBL/GenBank/DDBJ whole genome shotgun (WGS) entry which is preliminary data.</text>
</comment>
<evidence type="ECO:0000313" key="3">
    <source>
        <dbReference type="Proteomes" id="UP000295264"/>
    </source>
</evidence>
<protein>
    <submittedName>
        <fullName evidence="2">Uncharacterized protein</fullName>
    </submittedName>
</protein>
<feature type="compositionally biased region" description="Polar residues" evidence="1">
    <location>
        <begin position="20"/>
        <end position="29"/>
    </location>
</feature>
<dbReference type="EMBL" id="QWLN02002046">
    <property type="protein sequence ID" value="TEA40975.1"/>
    <property type="molecule type" value="Genomic_DNA"/>
</dbReference>
<accession>A0A484GYZ0</accession>
<sequence length="54" mass="5877">VELGADGKVASYAKFLYSPTPWSSSSRTARPSGPALCWGPDVTLSRPGRRRRAR</sequence>
<feature type="non-terminal residue" evidence="2">
    <location>
        <position position="54"/>
    </location>
</feature>
<name>A0A484GYZ0_SOUCH</name>
<proteinExistence type="predicted"/>
<gene>
    <name evidence="2" type="ORF">DBR06_SOUSAS20710037</name>
</gene>
<reference evidence="2 3" key="1">
    <citation type="journal article" date="2018" name="Genomics">
        <title>Molecular footprints of inshore aquatic adaptation in Indo-Pacific humpback dolphin (Sousa chinensis).</title>
        <authorList>
            <person name="Ming Y."/>
            <person name="Jian J."/>
            <person name="Yu F."/>
            <person name="Yu X."/>
            <person name="Wang J."/>
            <person name="Liu W."/>
        </authorList>
    </citation>
    <scope>NUCLEOTIDE SEQUENCE [LARGE SCALE GENOMIC DNA]</scope>
    <source>
        <strain evidence="2">MY-2018</strain>
        <tissue evidence="2">Skin</tissue>
    </source>
</reference>
<evidence type="ECO:0000313" key="2">
    <source>
        <dbReference type="EMBL" id="TEA40975.1"/>
    </source>
</evidence>
<feature type="region of interest" description="Disordered" evidence="1">
    <location>
        <begin position="20"/>
        <end position="54"/>
    </location>
</feature>
<dbReference type="AlphaFoldDB" id="A0A484GYZ0"/>